<keyword evidence="2" id="KW-0812">Transmembrane</keyword>
<dbReference type="Proteomes" id="UP000559256">
    <property type="component" value="Unassembled WGS sequence"/>
</dbReference>
<keyword evidence="5" id="KW-1185">Reference proteome</keyword>
<feature type="region of interest" description="Disordered" evidence="1">
    <location>
        <begin position="270"/>
        <end position="298"/>
    </location>
</feature>
<sequence>MKQTVFLFVLFLSCCGGVWGAFNVTLEESSAMIQYVGNKWIKTDKFNLFHGSAHYRSEDKTAQVVFNFTGTAFYFYECLWPFEVCNYVKLDDEDSVVLNLTDPETEKWDTSDPPPPPNVPSDIRSQRTGLSDGQHTFTMIFGNYTVLDALVYTTEDNKDVAHYYDDSTSEGWNLNDPHPLYNGGNHASSTDVTASATFNFTGVAVYYHSSLWPFRVTTVLQLDDEPEEVLDLYDHSVPNSPGLPTVESIITIGSNALVDAITYTKVLSDSTATSSDPTDVFPESTETSSSDSGSHSSQAATIGGAVGGTVGGLLVIAVIGAILYQRNRKLSYPDLTSRPTNSPIANLITPFVNSSRSDSTTGSSTQAQTVTSIMTDSTSSRYMRKGGHNVALSRPTPSRWVPPPPSYAA</sequence>
<protein>
    <recommendedName>
        <fullName evidence="6">Transmembrane protein</fullName>
    </recommendedName>
</protein>
<feature type="transmembrane region" description="Helical" evidence="2">
    <location>
        <begin position="302"/>
        <end position="324"/>
    </location>
</feature>
<evidence type="ECO:0000313" key="5">
    <source>
        <dbReference type="Proteomes" id="UP000559256"/>
    </source>
</evidence>
<feature type="chain" id="PRO_5034552988" description="Transmembrane protein" evidence="3">
    <location>
        <begin position="21"/>
        <end position="409"/>
    </location>
</feature>
<feature type="signal peptide" evidence="3">
    <location>
        <begin position="1"/>
        <end position="20"/>
    </location>
</feature>
<feature type="compositionally biased region" description="Polar residues" evidence="1">
    <location>
        <begin position="366"/>
        <end position="381"/>
    </location>
</feature>
<evidence type="ECO:0000256" key="3">
    <source>
        <dbReference type="SAM" id="SignalP"/>
    </source>
</evidence>
<evidence type="ECO:0000313" key="4">
    <source>
        <dbReference type="EMBL" id="KAF5344285.1"/>
    </source>
</evidence>
<evidence type="ECO:0000256" key="1">
    <source>
        <dbReference type="SAM" id="MobiDB-lite"/>
    </source>
</evidence>
<feature type="compositionally biased region" description="Pro residues" evidence="1">
    <location>
        <begin position="400"/>
        <end position="409"/>
    </location>
</feature>
<gene>
    <name evidence="4" type="ORF">D9758_012360</name>
</gene>
<organism evidence="4 5">
    <name type="scientific">Tetrapyrgos nigripes</name>
    <dbReference type="NCBI Taxonomy" id="182062"/>
    <lineage>
        <taxon>Eukaryota</taxon>
        <taxon>Fungi</taxon>
        <taxon>Dikarya</taxon>
        <taxon>Basidiomycota</taxon>
        <taxon>Agaricomycotina</taxon>
        <taxon>Agaricomycetes</taxon>
        <taxon>Agaricomycetidae</taxon>
        <taxon>Agaricales</taxon>
        <taxon>Marasmiineae</taxon>
        <taxon>Marasmiaceae</taxon>
        <taxon>Tetrapyrgos</taxon>
    </lineage>
</organism>
<feature type="region of interest" description="Disordered" evidence="1">
    <location>
        <begin position="352"/>
        <end position="409"/>
    </location>
</feature>
<reference evidence="4 5" key="1">
    <citation type="journal article" date="2020" name="ISME J.">
        <title>Uncovering the hidden diversity of litter-decomposition mechanisms in mushroom-forming fungi.</title>
        <authorList>
            <person name="Floudas D."/>
            <person name="Bentzer J."/>
            <person name="Ahren D."/>
            <person name="Johansson T."/>
            <person name="Persson P."/>
            <person name="Tunlid A."/>
        </authorList>
    </citation>
    <scope>NUCLEOTIDE SEQUENCE [LARGE SCALE GENOMIC DNA]</scope>
    <source>
        <strain evidence="4 5">CBS 291.85</strain>
    </source>
</reference>
<dbReference type="EMBL" id="JAACJM010000127">
    <property type="protein sequence ID" value="KAF5344285.1"/>
    <property type="molecule type" value="Genomic_DNA"/>
</dbReference>
<dbReference type="AlphaFoldDB" id="A0A8H5CM65"/>
<comment type="caution">
    <text evidence="4">The sequence shown here is derived from an EMBL/GenBank/DDBJ whole genome shotgun (WGS) entry which is preliminary data.</text>
</comment>
<keyword evidence="2" id="KW-0472">Membrane</keyword>
<keyword evidence="3" id="KW-0732">Signal</keyword>
<evidence type="ECO:0008006" key="6">
    <source>
        <dbReference type="Google" id="ProtNLM"/>
    </source>
</evidence>
<dbReference type="OrthoDB" id="3234968at2759"/>
<proteinExistence type="predicted"/>
<accession>A0A8H5CM65</accession>
<feature type="region of interest" description="Disordered" evidence="1">
    <location>
        <begin position="103"/>
        <end position="129"/>
    </location>
</feature>
<keyword evidence="2" id="KW-1133">Transmembrane helix</keyword>
<feature type="compositionally biased region" description="Low complexity" evidence="1">
    <location>
        <begin position="354"/>
        <end position="365"/>
    </location>
</feature>
<name>A0A8H5CM65_9AGAR</name>
<evidence type="ECO:0000256" key="2">
    <source>
        <dbReference type="SAM" id="Phobius"/>
    </source>
</evidence>